<dbReference type="Pfam" id="PF01594">
    <property type="entry name" value="AI-2E_transport"/>
    <property type="match status" value="1"/>
</dbReference>
<feature type="transmembrane region" description="Helical" evidence="8">
    <location>
        <begin position="286"/>
        <end position="305"/>
    </location>
</feature>
<dbReference type="InterPro" id="IPR002549">
    <property type="entry name" value="AI-2E-like"/>
</dbReference>
<dbReference type="AlphaFoldDB" id="A0A5P3X8P6"/>
<keyword evidence="6 8" id="KW-1133">Transmembrane helix</keyword>
<evidence type="ECO:0000256" key="6">
    <source>
        <dbReference type="ARBA" id="ARBA00022989"/>
    </source>
</evidence>
<evidence type="ECO:0000313" key="9">
    <source>
        <dbReference type="EMBL" id="QEZ67566.1"/>
    </source>
</evidence>
<keyword evidence="5 8" id="KW-0812">Transmembrane</keyword>
<dbReference type="Proteomes" id="UP000326961">
    <property type="component" value="Chromosome"/>
</dbReference>
<feature type="transmembrane region" description="Helical" evidence="8">
    <location>
        <begin position="156"/>
        <end position="182"/>
    </location>
</feature>
<dbReference type="RefSeq" id="WP_021431388.1">
    <property type="nucleotide sequence ID" value="NZ_CP032452.1"/>
</dbReference>
<evidence type="ECO:0000256" key="7">
    <source>
        <dbReference type="ARBA" id="ARBA00023136"/>
    </source>
</evidence>
<dbReference type="PANTHER" id="PTHR21716:SF53">
    <property type="entry name" value="PERMEASE PERM-RELATED"/>
    <property type="match status" value="1"/>
</dbReference>
<accession>A0A5P3X8P6</accession>
<comment type="similarity">
    <text evidence="2">Belongs to the autoinducer-2 exporter (AI-2E) (TC 2.A.86) family.</text>
</comment>
<evidence type="ECO:0000256" key="8">
    <source>
        <dbReference type="SAM" id="Phobius"/>
    </source>
</evidence>
<feature type="transmembrane region" description="Helical" evidence="8">
    <location>
        <begin position="7"/>
        <end position="24"/>
    </location>
</feature>
<organism evidence="9 10">
    <name type="scientific">Paraclostridium bifermentans</name>
    <name type="common">Clostridium bifermentans</name>
    <dbReference type="NCBI Taxonomy" id="1490"/>
    <lineage>
        <taxon>Bacteria</taxon>
        <taxon>Bacillati</taxon>
        <taxon>Bacillota</taxon>
        <taxon>Clostridia</taxon>
        <taxon>Peptostreptococcales</taxon>
        <taxon>Peptostreptococcaceae</taxon>
        <taxon>Paraclostridium</taxon>
    </lineage>
</organism>
<protein>
    <submittedName>
        <fullName evidence="9">AI-2E family transporter</fullName>
    </submittedName>
</protein>
<gene>
    <name evidence="9" type="ORF">D4A35_00970</name>
</gene>
<keyword evidence="4" id="KW-1003">Cell membrane</keyword>
<dbReference type="GO" id="GO:0005886">
    <property type="term" value="C:plasma membrane"/>
    <property type="evidence" value="ECO:0007669"/>
    <property type="project" value="UniProtKB-SubCell"/>
</dbReference>
<comment type="subcellular location">
    <subcellularLocation>
        <location evidence="1">Cell membrane</location>
        <topology evidence="1">Multi-pass membrane protein</topology>
    </subcellularLocation>
</comment>
<feature type="transmembrane region" description="Helical" evidence="8">
    <location>
        <begin position="250"/>
        <end position="274"/>
    </location>
</feature>
<reference evidence="9 10" key="1">
    <citation type="submission" date="2018-09" db="EMBL/GenBank/DDBJ databases">
        <title>A clostridial neurotoxin that targets Anopheles mosquitoes.</title>
        <authorList>
            <person name="Contreras E."/>
            <person name="Masuyer G."/>
            <person name="Qureshi N."/>
            <person name="Chawla S."/>
            <person name="Lim H.L."/>
            <person name="Chen J."/>
            <person name="Stenmark P."/>
            <person name="Gill S."/>
        </authorList>
    </citation>
    <scope>NUCLEOTIDE SEQUENCE [LARGE SCALE GENOMIC DNA]</scope>
    <source>
        <strain evidence="9 10">Cbm</strain>
    </source>
</reference>
<sequence>MISRDNIKYCIFVAFISILIYKAIDNPAVFISSINDLFKFLSPFLLAVLMCLLLNPVIMFLEKKFKMPRLLNIFISYFFIFLFFCFCINLIMPSLIDTLNTLIAEIPNYTLKIDALLNKYVSNNHSFDSILPHIQAHLDSALKHAVKMLNTISSDFLIYIFSITSIIFNIIMGIILSIYILCDKENILKNVKNLLYSTFSKKRANAIIEFFDIINKIFYHYIIGSLIVSLVVGIITFIGFRFFINIKGSLFLSFIVFITNMIPYFGPFIGALLPILMTLSYSPIKALWVAIFLLVLQQVDGNIIAPKIMGEFVGLHPLWIICAVLIGGALFGLIGVFLSVPVAAVIKTYLDKYIEKSLNIPKSE</sequence>
<evidence type="ECO:0000256" key="4">
    <source>
        <dbReference type="ARBA" id="ARBA00022475"/>
    </source>
</evidence>
<evidence type="ECO:0000256" key="2">
    <source>
        <dbReference type="ARBA" id="ARBA00009773"/>
    </source>
</evidence>
<feature type="transmembrane region" description="Helical" evidence="8">
    <location>
        <begin position="73"/>
        <end position="92"/>
    </location>
</feature>
<evidence type="ECO:0000313" key="10">
    <source>
        <dbReference type="Proteomes" id="UP000326961"/>
    </source>
</evidence>
<evidence type="ECO:0000256" key="1">
    <source>
        <dbReference type="ARBA" id="ARBA00004651"/>
    </source>
</evidence>
<evidence type="ECO:0000256" key="5">
    <source>
        <dbReference type="ARBA" id="ARBA00022692"/>
    </source>
</evidence>
<feature type="transmembrane region" description="Helical" evidence="8">
    <location>
        <begin position="317"/>
        <end position="346"/>
    </location>
</feature>
<keyword evidence="7 8" id="KW-0472">Membrane</keyword>
<dbReference type="GO" id="GO:0055085">
    <property type="term" value="P:transmembrane transport"/>
    <property type="evidence" value="ECO:0007669"/>
    <property type="project" value="TreeGrafter"/>
</dbReference>
<name>A0A5P3X8P6_PARBF</name>
<proteinExistence type="inferred from homology"/>
<dbReference type="EMBL" id="CP032452">
    <property type="protein sequence ID" value="QEZ67566.1"/>
    <property type="molecule type" value="Genomic_DNA"/>
</dbReference>
<evidence type="ECO:0000256" key="3">
    <source>
        <dbReference type="ARBA" id="ARBA00022448"/>
    </source>
</evidence>
<feature type="transmembrane region" description="Helical" evidence="8">
    <location>
        <begin position="218"/>
        <end position="244"/>
    </location>
</feature>
<keyword evidence="3" id="KW-0813">Transport</keyword>
<feature type="transmembrane region" description="Helical" evidence="8">
    <location>
        <begin position="44"/>
        <end position="61"/>
    </location>
</feature>
<dbReference type="PANTHER" id="PTHR21716">
    <property type="entry name" value="TRANSMEMBRANE PROTEIN"/>
    <property type="match status" value="1"/>
</dbReference>